<keyword evidence="1" id="KW-0812">Transmembrane</keyword>
<dbReference type="InterPro" id="IPR013901">
    <property type="entry name" value="Anthrone_oxy"/>
</dbReference>
<comment type="caution">
    <text evidence="2">The sequence shown here is derived from an EMBL/GenBank/DDBJ whole genome shotgun (WGS) entry which is preliminary data.</text>
</comment>
<dbReference type="AlphaFoldDB" id="A0A3N2CXK8"/>
<keyword evidence="1" id="KW-0472">Membrane</keyword>
<reference evidence="2 3" key="1">
    <citation type="submission" date="2018-11" db="EMBL/GenBank/DDBJ databases">
        <title>Sequencing the genomes of 1000 actinobacteria strains.</title>
        <authorList>
            <person name="Klenk H.-P."/>
        </authorList>
    </citation>
    <scope>NUCLEOTIDE SEQUENCE [LARGE SCALE GENOMIC DNA]</scope>
    <source>
        <strain evidence="2 3">DSM 12652</strain>
    </source>
</reference>
<dbReference type="Pfam" id="PF08592">
    <property type="entry name" value="Anthrone_oxy"/>
    <property type="match status" value="1"/>
</dbReference>
<gene>
    <name evidence="2" type="ORF">EDD33_3052</name>
</gene>
<dbReference type="Proteomes" id="UP000281738">
    <property type="component" value="Unassembled WGS sequence"/>
</dbReference>
<accession>A0A3N2CXK8</accession>
<dbReference type="RefSeq" id="WP_148077109.1">
    <property type="nucleotide sequence ID" value="NZ_RKHO01000001.1"/>
</dbReference>
<feature type="transmembrane region" description="Helical" evidence="1">
    <location>
        <begin position="84"/>
        <end position="106"/>
    </location>
</feature>
<feature type="transmembrane region" description="Helical" evidence="1">
    <location>
        <begin position="55"/>
        <end position="78"/>
    </location>
</feature>
<organism evidence="2 3">
    <name type="scientific">Nocardioides aurantiacus</name>
    <dbReference type="NCBI Taxonomy" id="86796"/>
    <lineage>
        <taxon>Bacteria</taxon>
        <taxon>Bacillati</taxon>
        <taxon>Actinomycetota</taxon>
        <taxon>Actinomycetes</taxon>
        <taxon>Propionibacteriales</taxon>
        <taxon>Nocardioidaceae</taxon>
        <taxon>Nocardioides</taxon>
    </lineage>
</organism>
<evidence type="ECO:0000313" key="2">
    <source>
        <dbReference type="EMBL" id="ROR92168.1"/>
    </source>
</evidence>
<name>A0A3N2CXK8_9ACTN</name>
<proteinExistence type="predicted"/>
<evidence type="ECO:0000256" key="1">
    <source>
        <dbReference type="SAM" id="Phobius"/>
    </source>
</evidence>
<keyword evidence="1" id="KW-1133">Transmembrane helix</keyword>
<evidence type="ECO:0000313" key="3">
    <source>
        <dbReference type="Proteomes" id="UP000281738"/>
    </source>
</evidence>
<protein>
    <submittedName>
        <fullName evidence="2">Putative membrane protein</fullName>
    </submittedName>
</protein>
<dbReference type="OrthoDB" id="428263at2"/>
<dbReference type="EMBL" id="RKHO01000001">
    <property type="protein sequence ID" value="ROR92168.1"/>
    <property type="molecule type" value="Genomic_DNA"/>
</dbReference>
<keyword evidence="3" id="KW-1185">Reference proteome</keyword>
<feature type="transmembrane region" description="Helical" evidence="1">
    <location>
        <begin position="12"/>
        <end position="34"/>
    </location>
</feature>
<sequence>MWDVVERLAGAWALVSAGVFLSFSTFVMSGLGRLGADEGVHAMRQVNIAAPRSPLFMATLFGPGLLSLSVAVHALLVWQGERSVLELVGAATYVLGVVGVTVGYHVPRNVRLESMDDEAAHREWRHWARRWTGANHVRTVSALVGGVLMLLGSR</sequence>